<evidence type="ECO:0000256" key="4">
    <source>
        <dbReference type="ARBA" id="ARBA00017052"/>
    </source>
</evidence>
<accession>A0AAN7SDC1</accession>
<dbReference type="InterPro" id="IPR036388">
    <property type="entry name" value="WH-like_DNA-bd_sf"/>
</dbReference>
<evidence type="ECO:0000256" key="7">
    <source>
        <dbReference type="ARBA" id="ARBA00022753"/>
    </source>
</evidence>
<dbReference type="PANTHER" id="PTHR12806:SF0">
    <property type="entry name" value="VACUOLAR-SORTING PROTEIN SNF8"/>
    <property type="match status" value="1"/>
</dbReference>
<keyword evidence="8" id="KW-0653">Protein transport</keyword>
<keyword evidence="7" id="KW-0967">Endosome</keyword>
<sequence>MYGAEIWGWKEWRKVKGLQEKYWRWVLGLDRDTPGYIVREEVQIEKIRIETGKRAIKYEEEMRERTDCKILQECWKEIKGGKVKYGQEGREEYYKRNGYASEEVERLREEGVGTREEIIRRDRDSEKQERWTKIKESRYNRNYKDIKGEGVPEYLKDSEIKSNKRKKMVARFRCGNEELGNKYWKEEPEKLCRLCGEETEDLDHMRKRCRELREEVMKTVDILDENGKGAEWMEELSSNIIKMRRRAGVGAIQKQKLEQEKYKDKGNEIQENQFEQMTKQLDVFKVNLEEFAVKHKNEIRKNAQFRKQFQDMCASIGVDPLASGKGFWSVLGIGDFYYELAVQIVEVCLSTTYKNGGLISLSELRSRLIKARGQARKLKIFGSGFSVVPVGKGQYMVQSVPVELSMDHTAIIQQVANSNQAFTSVYLLREQLNWESNRAQKALDHLLDEGLVWVDVQDVHEKLYYFPSLFTACINATN</sequence>
<name>A0AAN7SDC1_9COLE</name>
<dbReference type="FunFam" id="1.10.10.10:FF:000397">
    <property type="entry name" value="Vacuolar-sorting protein SNF8"/>
    <property type="match status" value="1"/>
</dbReference>
<dbReference type="Gene3D" id="6.10.140.180">
    <property type="match status" value="1"/>
</dbReference>
<dbReference type="InterPro" id="IPR016689">
    <property type="entry name" value="ESCRT-2_cplx_Snf8"/>
</dbReference>
<keyword evidence="12" id="KW-1185">Reference proteome</keyword>
<evidence type="ECO:0000256" key="5">
    <source>
        <dbReference type="ARBA" id="ARBA00022448"/>
    </source>
</evidence>
<evidence type="ECO:0000256" key="10">
    <source>
        <dbReference type="ARBA" id="ARBA00030097"/>
    </source>
</evidence>
<keyword evidence="5" id="KW-0813">Transport</keyword>
<evidence type="ECO:0000313" key="11">
    <source>
        <dbReference type="EMBL" id="KAK4886246.1"/>
    </source>
</evidence>
<evidence type="ECO:0000256" key="2">
    <source>
        <dbReference type="ARBA" id="ARBA00004496"/>
    </source>
</evidence>
<dbReference type="SUPFAM" id="SSF46785">
    <property type="entry name" value="Winged helix' DNA-binding domain"/>
    <property type="match status" value="2"/>
</dbReference>
<dbReference type="Gene3D" id="1.10.10.10">
    <property type="entry name" value="Winged helix-like DNA-binding domain superfamily/Winged helix DNA-binding domain"/>
    <property type="match status" value="2"/>
</dbReference>
<evidence type="ECO:0000256" key="3">
    <source>
        <dbReference type="ARBA" id="ARBA00009834"/>
    </source>
</evidence>
<keyword evidence="9" id="KW-0472">Membrane</keyword>
<keyword evidence="6" id="KW-0963">Cytoplasm</keyword>
<dbReference type="InterPro" id="IPR040608">
    <property type="entry name" value="Snf8/Vps36"/>
</dbReference>
<dbReference type="Pfam" id="PF04157">
    <property type="entry name" value="EAP30"/>
    <property type="match status" value="1"/>
</dbReference>
<dbReference type="GO" id="GO:0043328">
    <property type="term" value="P:protein transport to vacuole involved in ubiquitin-dependent protein catabolic process via the multivesicular body sorting pathway"/>
    <property type="evidence" value="ECO:0007669"/>
    <property type="project" value="TreeGrafter"/>
</dbReference>
<reference evidence="12" key="1">
    <citation type="submission" date="2023-01" db="EMBL/GenBank/DDBJ databases">
        <title>Key to firefly adult light organ development and bioluminescence: homeobox transcription factors regulate luciferase expression and transportation to peroxisome.</title>
        <authorList>
            <person name="Fu X."/>
        </authorList>
    </citation>
    <scope>NUCLEOTIDE SEQUENCE [LARGE SCALE GENOMIC DNA]</scope>
</reference>
<dbReference type="AlphaFoldDB" id="A0AAN7SDC1"/>
<evidence type="ECO:0000256" key="6">
    <source>
        <dbReference type="ARBA" id="ARBA00022490"/>
    </source>
</evidence>
<evidence type="ECO:0000256" key="1">
    <source>
        <dbReference type="ARBA" id="ARBA00004481"/>
    </source>
</evidence>
<evidence type="ECO:0000256" key="8">
    <source>
        <dbReference type="ARBA" id="ARBA00022927"/>
    </source>
</evidence>
<comment type="similarity">
    <text evidence="3">Belongs to the SNF8 family.</text>
</comment>
<organism evidence="11 12">
    <name type="scientific">Aquatica leii</name>
    <dbReference type="NCBI Taxonomy" id="1421715"/>
    <lineage>
        <taxon>Eukaryota</taxon>
        <taxon>Metazoa</taxon>
        <taxon>Ecdysozoa</taxon>
        <taxon>Arthropoda</taxon>
        <taxon>Hexapoda</taxon>
        <taxon>Insecta</taxon>
        <taxon>Pterygota</taxon>
        <taxon>Neoptera</taxon>
        <taxon>Endopterygota</taxon>
        <taxon>Coleoptera</taxon>
        <taxon>Polyphaga</taxon>
        <taxon>Elateriformia</taxon>
        <taxon>Elateroidea</taxon>
        <taxon>Lampyridae</taxon>
        <taxon>Luciolinae</taxon>
        <taxon>Aquatica</taxon>
    </lineage>
</organism>
<dbReference type="EMBL" id="JARPUR010000001">
    <property type="protein sequence ID" value="KAK4886246.1"/>
    <property type="molecule type" value="Genomic_DNA"/>
</dbReference>
<evidence type="ECO:0000256" key="9">
    <source>
        <dbReference type="ARBA" id="ARBA00023136"/>
    </source>
</evidence>
<proteinExistence type="inferred from homology"/>
<protein>
    <recommendedName>
        <fullName evidence="4">Vacuolar-sorting protein SNF8</fullName>
    </recommendedName>
    <alternativeName>
        <fullName evidence="10">ESCRT-II complex subunit VPS22</fullName>
    </alternativeName>
</protein>
<dbReference type="InterPro" id="IPR036390">
    <property type="entry name" value="WH_DNA-bd_sf"/>
</dbReference>
<gene>
    <name evidence="11" type="ORF">RN001_002517</name>
</gene>
<comment type="caution">
    <text evidence="11">The sequence shown here is derived from an EMBL/GenBank/DDBJ whole genome shotgun (WGS) entry which is preliminary data.</text>
</comment>
<dbReference type="GO" id="GO:0000814">
    <property type="term" value="C:ESCRT II complex"/>
    <property type="evidence" value="ECO:0007669"/>
    <property type="project" value="InterPro"/>
</dbReference>
<dbReference type="Proteomes" id="UP001353858">
    <property type="component" value="Unassembled WGS sequence"/>
</dbReference>
<evidence type="ECO:0000313" key="12">
    <source>
        <dbReference type="Proteomes" id="UP001353858"/>
    </source>
</evidence>
<comment type="subcellular location">
    <subcellularLocation>
        <location evidence="2">Cytoplasm</location>
    </subcellularLocation>
    <subcellularLocation>
        <location evidence="1">Endosome membrane</location>
        <topology evidence="1">Peripheral membrane protein</topology>
    </subcellularLocation>
</comment>
<dbReference type="PANTHER" id="PTHR12806">
    <property type="entry name" value="EAP30 SUBUNIT OF ELL COMPLEX"/>
    <property type="match status" value="1"/>
</dbReference>